<evidence type="ECO:0000313" key="1">
    <source>
        <dbReference type="EMBL" id="OHA58572.1"/>
    </source>
</evidence>
<dbReference type="PANTHER" id="PTHR34822:SF1">
    <property type="entry name" value="GRPB FAMILY PROTEIN"/>
    <property type="match status" value="1"/>
</dbReference>
<dbReference type="AlphaFoldDB" id="A0A1G2QEZ9"/>
<proteinExistence type="predicted"/>
<dbReference type="SUPFAM" id="SSF81301">
    <property type="entry name" value="Nucleotidyltransferase"/>
    <property type="match status" value="1"/>
</dbReference>
<dbReference type="Gene3D" id="3.30.460.10">
    <property type="entry name" value="Beta Polymerase, domain 2"/>
    <property type="match status" value="1"/>
</dbReference>
<name>A0A1G2QEZ9_9BACT</name>
<dbReference type="Pfam" id="PF04229">
    <property type="entry name" value="GrpB"/>
    <property type="match status" value="1"/>
</dbReference>
<comment type="caution">
    <text evidence="1">The sequence shown here is derived from an EMBL/GenBank/DDBJ whole genome shotgun (WGS) entry which is preliminary data.</text>
</comment>
<dbReference type="InterPro" id="IPR043519">
    <property type="entry name" value="NT_sf"/>
</dbReference>
<dbReference type="Proteomes" id="UP000177043">
    <property type="component" value="Unassembled WGS sequence"/>
</dbReference>
<dbReference type="PANTHER" id="PTHR34822">
    <property type="entry name" value="GRPB DOMAIN PROTEIN (AFU_ORTHOLOGUE AFUA_1G01530)"/>
    <property type="match status" value="1"/>
</dbReference>
<organism evidence="1 2">
    <name type="scientific">Candidatus Vogelbacteria bacterium RIFOXYD1_FULL_44_32</name>
    <dbReference type="NCBI Taxonomy" id="1802438"/>
    <lineage>
        <taxon>Bacteria</taxon>
        <taxon>Candidatus Vogeliibacteriota</taxon>
    </lineage>
</organism>
<evidence type="ECO:0008006" key="3">
    <source>
        <dbReference type="Google" id="ProtNLM"/>
    </source>
</evidence>
<sequence>MITPEQEAWINTLSDRTISIFPYDPKAEELFKVVSDKIHDLLGEDVLVEHSGSTIFGIAGQDEIDVAVVASKAQFADYIPKLETIFGPVRSSYPDRARFEVKEAGKKIDLKIVDVDHPNYREGKIFEDYLKTHPADLEYYKVFKEESDGLTLKEYYRRKIEFTNEILAKAGVQI</sequence>
<accession>A0A1G2QEZ9</accession>
<dbReference type="InterPro" id="IPR007344">
    <property type="entry name" value="GrpB/CoaE"/>
</dbReference>
<reference evidence="1 2" key="1">
    <citation type="journal article" date="2016" name="Nat. Commun.">
        <title>Thousands of microbial genomes shed light on interconnected biogeochemical processes in an aquifer system.</title>
        <authorList>
            <person name="Anantharaman K."/>
            <person name="Brown C.T."/>
            <person name="Hug L.A."/>
            <person name="Sharon I."/>
            <person name="Castelle C.J."/>
            <person name="Probst A.J."/>
            <person name="Thomas B.C."/>
            <person name="Singh A."/>
            <person name="Wilkins M.J."/>
            <person name="Karaoz U."/>
            <person name="Brodie E.L."/>
            <person name="Williams K.H."/>
            <person name="Hubbard S.S."/>
            <person name="Banfield J.F."/>
        </authorList>
    </citation>
    <scope>NUCLEOTIDE SEQUENCE [LARGE SCALE GENOMIC DNA]</scope>
</reference>
<dbReference type="EMBL" id="MHTJ01000003">
    <property type="protein sequence ID" value="OHA58572.1"/>
    <property type="molecule type" value="Genomic_DNA"/>
</dbReference>
<gene>
    <name evidence="1" type="ORF">A2571_02270</name>
</gene>
<dbReference type="STRING" id="1802438.A2571_02270"/>
<evidence type="ECO:0000313" key="2">
    <source>
        <dbReference type="Proteomes" id="UP000177043"/>
    </source>
</evidence>
<protein>
    <recommendedName>
        <fullName evidence="3">GrpB family protein</fullName>
    </recommendedName>
</protein>